<dbReference type="AlphaFoldDB" id="A0A9E8CNZ9"/>
<name>A0A9E8CNZ9_9HYPH</name>
<evidence type="ECO:0000256" key="2">
    <source>
        <dbReference type="ARBA" id="ARBA00005695"/>
    </source>
</evidence>
<dbReference type="InterPro" id="IPR030678">
    <property type="entry name" value="Peptide/Ni-bd"/>
</dbReference>
<comment type="similarity">
    <text evidence="2">Belongs to the bacterial solute-binding protein 5 family.</text>
</comment>
<dbReference type="PANTHER" id="PTHR30290">
    <property type="entry name" value="PERIPLASMIC BINDING COMPONENT OF ABC TRANSPORTER"/>
    <property type="match status" value="1"/>
</dbReference>
<feature type="domain" description="Solute-binding protein family 5" evidence="5">
    <location>
        <begin position="125"/>
        <end position="475"/>
    </location>
</feature>
<dbReference type="Gene3D" id="3.40.190.10">
    <property type="entry name" value="Periplasmic binding protein-like II"/>
    <property type="match status" value="1"/>
</dbReference>
<evidence type="ECO:0000256" key="3">
    <source>
        <dbReference type="ARBA" id="ARBA00022448"/>
    </source>
</evidence>
<dbReference type="EMBL" id="CP102774">
    <property type="protein sequence ID" value="UZF86669.1"/>
    <property type="molecule type" value="Genomic_DNA"/>
</dbReference>
<keyword evidence="4" id="KW-0732">Signal</keyword>
<dbReference type="InterPro" id="IPR039424">
    <property type="entry name" value="SBP_5"/>
</dbReference>
<gene>
    <name evidence="6" type="ORF">NWE54_23380</name>
</gene>
<dbReference type="GO" id="GO:0030288">
    <property type="term" value="C:outer membrane-bounded periplasmic space"/>
    <property type="evidence" value="ECO:0007669"/>
    <property type="project" value="UniProtKB-ARBA"/>
</dbReference>
<dbReference type="PIRSF" id="PIRSF002741">
    <property type="entry name" value="MppA"/>
    <property type="match status" value="1"/>
</dbReference>
<dbReference type="GO" id="GO:0043190">
    <property type="term" value="C:ATP-binding cassette (ABC) transporter complex"/>
    <property type="evidence" value="ECO:0007669"/>
    <property type="project" value="InterPro"/>
</dbReference>
<sequence length="555" mass="61903">MLEAPRWALAVSQVKAKSRLRKRNSSLRLQPILPLTTQAGAFLMTMTRRKFTANLAVSTLLASSALTTVPASALEPGTLTIAQGFDPVSLWPNYSTTQDQINVGNLIVESLFWVDPKTNRTEAILAEKYELTDPKTVKITLRPGIKFTNGEPFNADAVVHSFNVFTDIKTTPAYGRYAATIDRAEKIDDKTVVVHMKFPYPALDLVLSQVFMLPPGYWKEVGGPDVFGRKPIGTGPFKLKEWVRDSRLVMEANPDYWGALPKGIKQVVWRPIPDDMVRASGLLAGEFDIATNIPITAVEQVKAQKDLALLAVPSFRIFTMALSNLPAHKSPLHDRRVRQALNYAIDKQAIIDSLFRGQARPLRGQLLREGQIGFDPEIKDYPFDPAKAKALLAEAGFPKGFEITFKFPTGRYSQDREVAEAISGMLADVGVRAQMTSLEPGEFLRQFSARELQPMGFVGLAPADDPDLQMSQYRSDWRYSYVANPELDTLIDAGARETDREKRGDIYRKASRILHDEASVLFLYQANDLYGVAARVKGFVPRGDQRWTIYGMSMA</sequence>
<comment type="subcellular location">
    <subcellularLocation>
        <location evidence="1">Periplasm</location>
    </subcellularLocation>
</comment>
<accession>A0A9E8CNZ9</accession>
<dbReference type="GO" id="GO:0015833">
    <property type="term" value="P:peptide transport"/>
    <property type="evidence" value="ECO:0007669"/>
    <property type="project" value="TreeGrafter"/>
</dbReference>
<dbReference type="InterPro" id="IPR000914">
    <property type="entry name" value="SBP_5_dom"/>
</dbReference>
<dbReference type="GO" id="GO:1904680">
    <property type="term" value="F:peptide transmembrane transporter activity"/>
    <property type="evidence" value="ECO:0007669"/>
    <property type="project" value="TreeGrafter"/>
</dbReference>
<proteinExistence type="inferred from homology"/>
<reference evidence="6" key="1">
    <citation type="submission" date="2022-08" db="EMBL/GenBank/DDBJ databases">
        <title>Complete Genome Sequences of 2 Bosea sp. soil isolates.</title>
        <authorList>
            <person name="Alvarez Arevalo M."/>
            <person name="Sterndorff E.B."/>
            <person name="Faurdal D."/>
            <person name="Joergensen T.S."/>
            <person name="Weber T."/>
        </authorList>
    </citation>
    <scope>NUCLEOTIDE SEQUENCE</scope>
    <source>
        <strain evidence="6">NBC_00436</strain>
    </source>
</reference>
<dbReference type="PANTHER" id="PTHR30290:SF9">
    <property type="entry name" value="OLIGOPEPTIDE-BINDING PROTEIN APPA"/>
    <property type="match status" value="1"/>
</dbReference>
<evidence type="ECO:0000256" key="4">
    <source>
        <dbReference type="ARBA" id="ARBA00022729"/>
    </source>
</evidence>
<evidence type="ECO:0000256" key="1">
    <source>
        <dbReference type="ARBA" id="ARBA00004418"/>
    </source>
</evidence>
<dbReference type="Gene3D" id="3.10.105.10">
    <property type="entry name" value="Dipeptide-binding Protein, Domain 3"/>
    <property type="match status" value="1"/>
</dbReference>
<keyword evidence="3" id="KW-0813">Transport</keyword>
<evidence type="ECO:0000313" key="6">
    <source>
        <dbReference type="EMBL" id="UZF86669.1"/>
    </source>
</evidence>
<dbReference type="Gene3D" id="3.90.76.10">
    <property type="entry name" value="Dipeptide-binding Protein, Domain 1"/>
    <property type="match status" value="1"/>
</dbReference>
<organism evidence="6">
    <name type="scientific">Bosea sp. NBC_00436</name>
    <dbReference type="NCBI Taxonomy" id="2969620"/>
    <lineage>
        <taxon>Bacteria</taxon>
        <taxon>Pseudomonadati</taxon>
        <taxon>Pseudomonadota</taxon>
        <taxon>Alphaproteobacteria</taxon>
        <taxon>Hyphomicrobiales</taxon>
        <taxon>Boseaceae</taxon>
        <taxon>Bosea</taxon>
    </lineage>
</organism>
<evidence type="ECO:0000259" key="5">
    <source>
        <dbReference type="Pfam" id="PF00496"/>
    </source>
</evidence>
<protein>
    <submittedName>
        <fullName evidence="6">ABC transporter substrate-binding protein</fullName>
    </submittedName>
</protein>
<dbReference type="Pfam" id="PF00496">
    <property type="entry name" value="SBP_bac_5"/>
    <property type="match status" value="1"/>
</dbReference>
<dbReference type="SUPFAM" id="SSF53850">
    <property type="entry name" value="Periplasmic binding protein-like II"/>
    <property type="match status" value="1"/>
</dbReference>